<keyword evidence="2" id="KW-0560">Oxidoreductase</keyword>
<dbReference type="Proteomes" id="UP000008229">
    <property type="component" value="Chromosome"/>
</dbReference>
<dbReference type="Gene3D" id="3.90.180.10">
    <property type="entry name" value="Medium-chain alcohol dehydrogenases, catalytic domain"/>
    <property type="match status" value="1"/>
</dbReference>
<dbReference type="InterPro" id="IPR020843">
    <property type="entry name" value="ER"/>
</dbReference>
<dbReference type="EMBL" id="CP001854">
    <property type="protein sequence ID" value="ADB50794.1"/>
    <property type="molecule type" value="Genomic_DNA"/>
</dbReference>
<keyword evidence="5" id="KW-1185">Reference proteome</keyword>
<dbReference type="eggNOG" id="COG0604">
    <property type="taxonomic scope" value="Bacteria"/>
</dbReference>
<dbReference type="SUPFAM" id="SSF51735">
    <property type="entry name" value="NAD(P)-binding Rossmann-fold domains"/>
    <property type="match status" value="1"/>
</dbReference>
<name>D3F6M7_CONWI</name>
<dbReference type="AlphaFoldDB" id="D3F6M7"/>
<evidence type="ECO:0000259" key="3">
    <source>
        <dbReference type="SMART" id="SM00829"/>
    </source>
</evidence>
<dbReference type="Pfam" id="PF08240">
    <property type="entry name" value="ADH_N"/>
    <property type="match status" value="1"/>
</dbReference>
<proteinExistence type="predicted"/>
<dbReference type="SUPFAM" id="SSF50129">
    <property type="entry name" value="GroES-like"/>
    <property type="match status" value="1"/>
</dbReference>
<evidence type="ECO:0000256" key="2">
    <source>
        <dbReference type="ARBA" id="ARBA00023002"/>
    </source>
</evidence>
<keyword evidence="1" id="KW-0521">NADP</keyword>
<dbReference type="GO" id="GO:0070402">
    <property type="term" value="F:NADPH binding"/>
    <property type="evidence" value="ECO:0007669"/>
    <property type="project" value="TreeGrafter"/>
</dbReference>
<dbReference type="STRING" id="469383.Cwoe_2370"/>
<reference evidence="4 5" key="1">
    <citation type="journal article" date="2010" name="Stand. Genomic Sci.">
        <title>Complete genome sequence of Conexibacter woesei type strain (ID131577).</title>
        <authorList>
            <person name="Pukall R."/>
            <person name="Lapidus A."/>
            <person name="Glavina Del Rio T."/>
            <person name="Copeland A."/>
            <person name="Tice H."/>
            <person name="Cheng J.-F."/>
            <person name="Lucas S."/>
            <person name="Chen F."/>
            <person name="Nolan M."/>
            <person name="Bruce D."/>
            <person name="Goodwin L."/>
            <person name="Pitluck S."/>
            <person name="Mavromatis K."/>
            <person name="Ivanova N."/>
            <person name="Ovchinnikova G."/>
            <person name="Pati A."/>
            <person name="Chen A."/>
            <person name="Palaniappan K."/>
            <person name="Land M."/>
            <person name="Hauser L."/>
            <person name="Chang Y.-J."/>
            <person name="Jeffries C.D."/>
            <person name="Chain P."/>
            <person name="Meincke L."/>
            <person name="Sims D."/>
            <person name="Brettin T."/>
            <person name="Detter J.C."/>
            <person name="Rohde M."/>
            <person name="Goeker M."/>
            <person name="Bristow J."/>
            <person name="Eisen J.A."/>
            <person name="Markowitz V."/>
            <person name="Kyrpides N.C."/>
            <person name="Klenk H.-P."/>
            <person name="Hugenholtz P."/>
        </authorList>
    </citation>
    <scope>NUCLEOTIDE SEQUENCE [LARGE SCALE GENOMIC DNA]</scope>
    <source>
        <strain evidence="5">DSM 14684 / CIP 108061 / JCM 11494 / NBRC 100937 / ID131577</strain>
    </source>
</reference>
<evidence type="ECO:0000256" key="1">
    <source>
        <dbReference type="ARBA" id="ARBA00022857"/>
    </source>
</evidence>
<dbReference type="GO" id="GO:0003960">
    <property type="term" value="F:quinone reductase (NADPH) activity"/>
    <property type="evidence" value="ECO:0007669"/>
    <property type="project" value="TreeGrafter"/>
</dbReference>
<organism evidence="4 5">
    <name type="scientific">Conexibacter woesei (strain DSM 14684 / CCUG 47730 / CIP 108061 / JCM 11494 / NBRC 100937 / ID131577)</name>
    <dbReference type="NCBI Taxonomy" id="469383"/>
    <lineage>
        <taxon>Bacteria</taxon>
        <taxon>Bacillati</taxon>
        <taxon>Actinomycetota</taxon>
        <taxon>Thermoleophilia</taxon>
        <taxon>Solirubrobacterales</taxon>
        <taxon>Conexibacteraceae</taxon>
        <taxon>Conexibacter</taxon>
    </lineage>
</organism>
<feature type="domain" description="Enoyl reductase (ER)" evidence="3">
    <location>
        <begin position="5"/>
        <end position="315"/>
    </location>
</feature>
<dbReference type="PANTHER" id="PTHR48106:SF13">
    <property type="entry name" value="QUINONE OXIDOREDUCTASE-RELATED"/>
    <property type="match status" value="1"/>
</dbReference>
<dbReference type="PANTHER" id="PTHR48106">
    <property type="entry name" value="QUINONE OXIDOREDUCTASE PIG3-RELATED"/>
    <property type="match status" value="1"/>
</dbReference>
<dbReference type="HOGENOM" id="CLU_026673_3_1_11"/>
<dbReference type="InterPro" id="IPR036291">
    <property type="entry name" value="NAD(P)-bd_dom_sf"/>
</dbReference>
<dbReference type="InterPro" id="IPR011032">
    <property type="entry name" value="GroES-like_sf"/>
</dbReference>
<dbReference type="GO" id="GO:0035925">
    <property type="term" value="F:mRNA 3'-UTR AU-rich region binding"/>
    <property type="evidence" value="ECO:0007669"/>
    <property type="project" value="TreeGrafter"/>
</dbReference>
<gene>
    <name evidence="4" type="ordered locus">Cwoe_2370</name>
</gene>
<protein>
    <submittedName>
        <fullName evidence="4">Alcohol dehydrogenase zinc-binding domain protein</fullName>
    </submittedName>
</protein>
<reference evidence="5" key="2">
    <citation type="submission" date="2010-01" db="EMBL/GenBank/DDBJ databases">
        <title>The complete genome of Conexibacter woesei DSM 14684.</title>
        <authorList>
            <consortium name="US DOE Joint Genome Institute (JGI-PGF)"/>
            <person name="Lucas S."/>
            <person name="Copeland A."/>
            <person name="Lapidus A."/>
            <person name="Glavina del Rio T."/>
            <person name="Dalin E."/>
            <person name="Tice H."/>
            <person name="Bruce D."/>
            <person name="Goodwin L."/>
            <person name="Pitluck S."/>
            <person name="Kyrpides N."/>
            <person name="Mavromatis K."/>
            <person name="Ivanova N."/>
            <person name="Mikhailova N."/>
            <person name="Chertkov O."/>
            <person name="Brettin T."/>
            <person name="Detter J.C."/>
            <person name="Han C."/>
            <person name="Larimer F."/>
            <person name="Land M."/>
            <person name="Hauser L."/>
            <person name="Markowitz V."/>
            <person name="Cheng J.-F."/>
            <person name="Hugenholtz P."/>
            <person name="Woyke T."/>
            <person name="Wu D."/>
            <person name="Pukall R."/>
            <person name="Steenblock K."/>
            <person name="Schneider S."/>
            <person name="Klenk H.-P."/>
            <person name="Eisen J.A."/>
        </authorList>
    </citation>
    <scope>NUCLEOTIDE SEQUENCE [LARGE SCALE GENOMIC DNA]</scope>
    <source>
        <strain evidence="5">DSM 14684 / CIP 108061 / JCM 11494 / NBRC 100937 / ID131577</strain>
    </source>
</reference>
<evidence type="ECO:0000313" key="5">
    <source>
        <dbReference type="Proteomes" id="UP000008229"/>
    </source>
</evidence>
<sequence length="319" mass="31517">MEEFGAAEVLRARQVADPVPGPGEVLVEVSYASVTFVETQVRSGRGPFGRPPLPRTPGNGVGGRVVAVGPGVDASAKGAIVVTTTGGAGGYAELAVARADDTVPVPPGVDLRDAVALLADGRTAVLLFEQAAIAPGERVLVEAAAGGVGSLLVQLAVNAGARVVGAAGGARKGELIASLGAAFVDYSQPDWLQRVRSAAGGETGDLDVVFDGVGGAIGTAAATALGSGGRISVYGIASGADADLDEHALAARSIRILGLSAAPTPAESRALVGEALRLAADGTLRPVVGQTFPLSEAAAAHAAIEARTTVGKTLLVTGR</sequence>
<evidence type="ECO:0000313" key="4">
    <source>
        <dbReference type="EMBL" id="ADB50794.1"/>
    </source>
</evidence>
<dbReference type="InterPro" id="IPR013154">
    <property type="entry name" value="ADH-like_N"/>
</dbReference>
<dbReference type="SMART" id="SM00829">
    <property type="entry name" value="PKS_ER"/>
    <property type="match status" value="1"/>
</dbReference>
<dbReference type="Pfam" id="PF13602">
    <property type="entry name" value="ADH_zinc_N_2"/>
    <property type="match status" value="1"/>
</dbReference>
<accession>D3F6M7</accession>
<dbReference type="KEGG" id="cwo:Cwoe_2370"/>
<dbReference type="GO" id="GO:0005829">
    <property type="term" value="C:cytosol"/>
    <property type="evidence" value="ECO:0007669"/>
    <property type="project" value="TreeGrafter"/>
</dbReference>
<dbReference type="Gene3D" id="3.40.50.720">
    <property type="entry name" value="NAD(P)-binding Rossmann-like Domain"/>
    <property type="match status" value="1"/>
</dbReference>